<evidence type="ECO:0000313" key="2">
    <source>
        <dbReference type="Proteomes" id="UP000703269"/>
    </source>
</evidence>
<accession>A0A9P3GN13</accession>
<reference evidence="1 2" key="1">
    <citation type="submission" date="2021-08" db="EMBL/GenBank/DDBJ databases">
        <title>Draft Genome Sequence of Phanerochaete sordida strain YK-624.</title>
        <authorList>
            <person name="Mori T."/>
            <person name="Dohra H."/>
            <person name="Suzuki T."/>
            <person name="Kawagishi H."/>
            <person name="Hirai H."/>
        </authorList>
    </citation>
    <scope>NUCLEOTIDE SEQUENCE [LARGE SCALE GENOMIC DNA]</scope>
    <source>
        <strain evidence="1 2">YK-624</strain>
    </source>
</reference>
<dbReference type="OrthoDB" id="3222453at2759"/>
<protein>
    <submittedName>
        <fullName evidence="1">Uncharacterized protein</fullName>
    </submittedName>
</protein>
<dbReference type="AlphaFoldDB" id="A0A9P3GN13"/>
<keyword evidence="2" id="KW-1185">Reference proteome</keyword>
<gene>
    <name evidence="1" type="ORF">PsYK624_134600</name>
</gene>
<proteinExistence type="predicted"/>
<organism evidence="1 2">
    <name type="scientific">Phanerochaete sordida</name>
    <dbReference type="NCBI Taxonomy" id="48140"/>
    <lineage>
        <taxon>Eukaryota</taxon>
        <taxon>Fungi</taxon>
        <taxon>Dikarya</taxon>
        <taxon>Basidiomycota</taxon>
        <taxon>Agaricomycotina</taxon>
        <taxon>Agaricomycetes</taxon>
        <taxon>Polyporales</taxon>
        <taxon>Phanerochaetaceae</taxon>
        <taxon>Phanerochaete</taxon>
    </lineage>
</organism>
<name>A0A9P3GN13_9APHY</name>
<evidence type="ECO:0000313" key="1">
    <source>
        <dbReference type="EMBL" id="GJE97244.1"/>
    </source>
</evidence>
<dbReference type="Proteomes" id="UP000703269">
    <property type="component" value="Unassembled WGS sequence"/>
</dbReference>
<comment type="caution">
    <text evidence="1">The sequence shown here is derived from an EMBL/GenBank/DDBJ whole genome shotgun (WGS) entry which is preliminary data.</text>
</comment>
<sequence length="523" mass="57545">MDKPATIYSASLKPLGLGHAMWYPEPHQSGEVQIGDVGFFEEGAFIRLFNLDTSAPEKKVACWQPPFEIPDPPPAGLWKIDQRVRPLAPGSYCSPQGRSQDIHVSVNLSPGSPVSTGIGVEYTSKAAQGAVLVLKSEAHIQKIPTSSELEDYVRRHHESWCTYAKDVLRRTVKPSAIVLISGWVKTSPDWAITAFIHDSSSGTTSLRFGIAGLAHVGGASLSYTNSIGGPTVQRYGKDYFAKEANISASPTRDQAVFIQQYRIQRRFRFAGLRSSSPFPNITVDTVYASSLGTSMGHALCHPEPCETGEVQIGDVGLIQEGAFVRLFNLDVAAPQKAVTGRESPYDIVDALPAEAFRDRSTCRLLPGTYLGKEIDMYGSPNRAVLELPDGANGEMLSDSSLLEDYIIKNHDSWYEYARDHLNISVKQEQLVVVKGWFKTSDTSRASFMHSQPMPAETWGQGLGDEDWCIFVSYYKVEMRRGRLNKVVSVGGLQSELEYSPTLHLSDMSKDDPLADAAKFISSR</sequence>
<dbReference type="EMBL" id="BPQB01000069">
    <property type="protein sequence ID" value="GJE97244.1"/>
    <property type="molecule type" value="Genomic_DNA"/>
</dbReference>